<evidence type="ECO:0008006" key="4">
    <source>
        <dbReference type="Google" id="ProtNLM"/>
    </source>
</evidence>
<evidence type="ECO:0000256" key="1">
    <source>
        <dbReference type="SAM" id="Phobius"/>
    </source>
</evidence>
<feature type="transmembrane region" description="Helical" evidence="1">
    <location>
        <begin position="40"/>
        <end position="60"/>
    </location>
</feature>
<reference evidence="2 3" key="1">
    <citation type="journal article" date="2023" name="Nat. Commun.">
        <title>Origin of minicircular mitochondrial genomes in red algae.</title>
        <authorList>
            <person name="Lee Y."/>
            <person name="Cho C.H."/>
            <person name="Lee Y.M."/>
            <person name="Park S.I."/>
            <person name="Yang J.H."/>
            <person name="West J.A."/>
            <person name="Bhattacharya D."/>
            <person name="Yoon H.S."/>
        </authorList>
    </citation>
    <scope>NUCLEOTIDE SEQUENCE [LARGE SCALE GENOMIC DNA]</scope>
    <source>
        <strain evidence="2 3">CCMP1338</strain>
        <tissue evidence="2">Whole cell</tissue>
    </source>
</reference>
<dbReference type="SUPFAM" id="SSF48371">
    <property type="entry name" value="ARM repeat"/>
    <property type="match status" value="1"/>
</dbReference>
<comment type="caution">
    <text evidence="2">The sequence shown here is derived from an EMBL/GenBank/DDBJ whole genome shotgun (WGS) entry which is preliminary data.</text>
</comment>
<dbReference type="Proteomes" id="UP001157974">
    <property type="component" value="Unassembled WGS sequence"/>
</dbReference>
<sequence length="224" mass="25254">MSTARAQARVRRIVAEAQKEKMTSLPRKEPMVGAFKRRTYIKICAVVVTLTATFSTIRWIHSQYESGMRILSKYDNTKMKLQGMTRIERFARFALPGKLQLLRDSNVFEFLMSFLVDTKEDPEVQAKALGLLALLLRDRLSREKALQNESFLLPLVVFLSLGEVNKTVVAAGTELFQGILLTEENISFLNQTRTGREVIQKLTPTSIPAASQDTNAVEQTTKGD</sequence>
<dbReference type="EMBL" id="JAMWBK010000006">
    <property type="protein sequence ID" value="KAJ8903841.1"/>
    <property type="molecule type" value="Genomic_DNA"/>
</dbReference>
<keyword evidence="3" id="KW-1185">Reference proteome</keyword>
<evidence type="ECO:0000313" key="2">
    <source>
        <dbReference type="EMBL" id="KAJ8903841.1"/>
    </source>
</evidence>
<evidence type="ECO:0000313" key="3">
    <source>
        <dbReference type="Proteomes" id="UP001157974"/>
    </source>
</evidence>
<accession>A0AAV8UQS2</accession>
<protein>
    <recommendedName>
        <fullName evidence="4">Armadillo repeat-containing domain-containing protein</fullName>
    </recommendedName>
</protein>
<name>A0AAV8UQS2_9RHOD</name>
<proteinExistence type="predicted"/>
<keyword evidence="1" id="KW-0812">Transmembrane</keyword>
<gene>
    <name evidence="2" type="ORF">NDN08_000374</name>
</gene>
<dbReference type="InterPro" id="IPR016024">
    <property type="entry name" value="ARM-type_fold"/>
</dbReference>
<dbReference type="AlphaFoldDB" id="A0AAV8UQS2"/>
<organism evidence="2 3">
    <name type="scientific">Rhodosorus marinus</name>
    <dbReference type="NCBI Taxonomy" id="101924"/>
    <lineage>
        <taxon>Eukaryota</taxon>
        <taxon>Rhodophyta</taxon>
        <taxon>Stylonematophyceae</taxon>
        <taxon>Stylonematales</taxon>
        <taxon>Stylonemataceae</taxon>
        <taxon>Rhodosorus</taxon>
    </lineage>
</organism>
<keyword evidence="1" id="KW-0472">Membrane</keyword>
<keyword evidence="1" id="KW-1133">Transmembrane helix</keyword>